<dbReference type="PROSITE" id="PS50222">
    <property type="entry name" value="EF_HAND_2"/>
    <property type="match status" value="1"/>
</dbReference>
<feature type="domain" description="EF-hand" evidence="5">
    <location>
        <begin position="324"/>
        <end position="359"/>
    </location>
</feature>
<gene>
    <name evidence="6" type="primary">Phf24</name>
    <name evidence="6" type="ORF">GTO93_0014732</name>
</gene>
<protein>
    <submittedName>
        <fullName evidence="6">PHF24 protein</fullName>
    </submittedName>
</protein>
<dbReference type="InterPro" id="IPR031946">
    <property type="entry name" value="KIAA1045_Zf_RING"/>
</dbReference>
<feature type="region of interest" description="Disordered" evidence="4">
    <location>
        <begin position="367"/>
        <end position="395"/>
    </location>
</feature>
<evidence type="ECO:0000256" key="3">
    <source>
        <dbReference type="ARBA" id="ARBA00022833"/>
    </source>
</evidence>
<evidence type="ECO:0000313" key="7">
    <source>
        <dbReference type="Proteomes" id="UP001166093"/>
    </source>
</evidence>
<feature type="non-terminal residue" evidence="6">
    <location>
        <position position="428"/>
    </location>
</feature>
<feature type="region of interest" description="Disordered" evidence="4">
    <location>
        <begin position="26"/>
        <end position="80"/>
    </location>
</feature>
<dbReference type="SUPFAM" id="SSF57903">
    <property type="entry name" value="FYVE/PHD zinc finger"/>
    <property type="match status" value="1"/>
</dbReference>
<organism evidence="6 7">
    <name type="scientific">Polyodon spathula</name>
    <name type="common">North American paddlefish</name>
    <name type="synonym">Squalus spathula</name>
    <dbReference type="NCBI Taxonomy" id="7913"/>
    <lineage>
        <taxon>Eukaryota</taxon>
        <taxon>Metazoa</taxon>
        <taxon>Chordata</taxon>
        <taxon>Craniata</taxon>
        <taxon>Vertebrata</taxon>
        <taxon>Euteleostomi</taxon>
        <taxon>Actinopterygii</taxon>
        <taxon>Chondrostei</taxon>
        <taxon>Acipenseriformes</taxon>
        <taxon>Polyodontidae</taxon>
        <taxon>Polyodon</taxon>
    </lineage>
</organism>
<keyword evidence="7" id="KW-1185">Reference proteome</keyword>
<dbReference type="PANTHER" id="PTHR46453:SF4">
    <property type="entry name" value="PHD FINGER PROTEIN 24"/>
    <property type="match status" value="1"/>
</dbReference>
<evidence type="ECO:0000259" key="5">
    <source>
        <dbReference type="PROSITE" id="PS50222"/>
    </source>
</evidence>
<evidence type="ECO:0000313" key="6">
    <source>
        <dbReference type="EMBL" id="MBN3282154.1"/>
    </source>
</evidence>
<dbReference type="InterPro" id="IPR013083">
    <property type="entry name" value="Znf_RING/FYVE/PHD"/>
</dbReference>
<dbReference type="InterPro" id="IPR011992">
    <property type="entry name" value="EF-hand-dom_pair"/>
</dbReference>
<feature type="non-terminal residue" evidence="6">
    <location>
        <position position="1"/>
    </location>
</feature>
<dbReference type="Gene3D" id="3.30.40.10">
    <property type="entry name" value="Zinc/RING finger domain, C3HC4 (zinc finger)"/>
    <property type="match status" value="1"/>
</dbReference>
<proteinExistence type="predicted"/>
<evidence type="ECO:0000256" key="4">
    <source>
        <dbReference type="SAM" id="MobiDB-lite"/>
    </source>
</evidence>
<dbReference type="SUPFAM" id="SSF47473">
    <property type="entry name" value="EF-hand"/>
    <property type="match status" value="1"/>
</dbReference>
<dbReference type="InterPro" id="IPR002048">
    <property type="entry name" value="EF_hand_dom"/>
</dbReference>
<keyword evidence="1" id="KW-0479">Metal-binding</keyword>
<feature type="compositionally biased region" description="Low complexity" evidence="4">
    <location>
        <begin position="375"/>
        <end position="388"/>
    </location>
</feature>
<name>A0ABS2Y7I7_POLSP</name>
<dbReference type="Pfam" id="PF16744">
    <property type="entry name" value="zf-RING_15"/>
    <property type="match status" value="1"/>
</dbReference>
<evidence type="ECO:0000256" key="1">
    <source>
        <dbReference type="ARBA" id="ARBA00022723"/>
    </source>
</evidence>
<dbReference type="Gene3D" id="1.10.238.10">
    <property type="entry name" value="EF-hand"/>
    <property type="match status" value="1"/>
</dbReference>
<feature type="compositionally biased region" description="Basic and acidic residues" evidence="4">
    <location>
        <begin position="26"/>
        <end position="49"/>
    </location>
</feature>
<dbReference type="EMBL" id="JAAWVQ010115031">
    <property type="protein sequence ID" value="MBN3282154.1"/>
    <property type="molecule type" value="Genomic_DNA"/>
</dbReference>
<accession>A0ABS2Y7I7</accession>
<reference evidence="6" key="1">
    <citation type="journal article" date="2021" name="Cell">
        <title>Tracing the genetic footprints of vertebrate landing in non-teleost ray-finned fishes.</title>
        <authorList>
            <person name="Bi X."/>
            <person name="Wang K."/>
            <person name="Yang L."/>
            <person name="Pan H."/>
            <person name="Jiang H."/>
            <person name="Wei Q."/>
            <person name="Fang M."/>
            <person name="Yu H."/>
            <person name="Zhu C."/>
            <person name="Cai Y."/>
            <person name="He Y."/>
            <person name="Gan X."/>
            <person name="Zeng H."/>
            <person name="Yu D."/>
            <person name="Zhu Y."/>
            <person name="Jiang H."/>
            <person name="Qiu Q."/>
            <person name="Yang H."/>
            <person name="Zhang Y.E."/>
            <person name="Wang W."/>
            <person name="Zhu M."/>
            <person name="He S."/>
            <person name="Zhang G."/>
        </authorList>
    </citation>
    <scope>NUCLEOTIDE SEQUENCE</scope>
    <source>
        <strain evidence="6">Pddl_001</strain>
    </source>
</reference>
<keyword evidence="3" id="KW-0862">Zinc</keyword>
<dbReference type="PANTHER" id="PTHR46453">
    <property type="entry name" value="PROTEIN KINASE C-BINDING PROTEIN 1"/>
    <property type="match status" value="1"/>
</dbReference>
<dbReference type="Proteomes" id="UP001166093">
    <property type="component" value="Unassembled WGS sequence"/>
</dbReference>
<keyword evidence="2" id="KW-0863">Zinc-finger</keyword>
<sequence>MGVLMSKKQSVEKVQKVSVVVSAFKEGLKDRPPPARRPEAAQAVEEKPVESAAVQEEVEVKQGPSTTQPLPRVEGKDNEAAWSRLRDGRGVEPEELERANQLTPPAFVRPKRGISDDNAIDISLEQREQWLEVTYSYFRPSPRCRPSKDDFCHGHEILPVNDEMCEICEVWTAEDLYPCRVCTRVFHDGCLREMGYLRNGSVQELTETAHTSMGWSCYYCDNINLLLTEEEVYSLMETFKQCNIIPESCLGTDDFLSYKHFVSRQLSNEQMTEEMEELELGQFSALDPEKRGQIEWADFLYHESIRVVEKFRSKNSLVRLLTAKERERARAAFTALDQDKDGLITGGESKKAQHTWFRKHTKESQSCNVSISHVGPISESSPASSGSGKSRDQDDNRQVDWLEFLKENAIYILAARPNSGAVHLRPPL</sequence>
<dbReference type="InterPro" id="IPR011011">
    <property type="entry name" value="Znf_FYVE_PHD"/>
</dbReference>
<comment type="caution">
    <text evidence="6">The sequence shown here is derived from an EMBL/GenBank/DDBJ whole genome shotgun (WGS) entry which is preliminary data.</text>
</comment>
<evidence type="ECO:0000256" key="2">
    <source>
        <dbReference type="ARBA" id="ARBA00022771"/>
    </source>
</evidence>